<reference evidence="1 2" key="1">
    <citation type="submission" date="2016-06" db="EMBL/GenBank/DDBJ databases">
        <title>Comparative genomics of the ectomycorrhizal sister species Rhizopogon vinicolor and Rhizopogon vesiculosus (Basidiomycota: Boletales) reveals a divergence of the mating type B locus.</title>
        <authorList>
            <consortium name="DOE Joint Genome Institute"/>
            <person name="Mujic A.B."/>
            <person name="Kuo A."/>
            <person name="Tritt A."/>
            <person name="Lipzen A."/>
            <person name="Chen C."/>
            <person name="Johnson J."/>
            <person name="Sharma A."/>
            <person name="Barry K."/>
            <person name="Grigoriev I.V."/>
            <person name="Spatafora J.W."/>
        </authorList>
    </citation>
    <scope>NUCLEOTIDE SEQUENCE [LARGE SCALE GENOMIC DNA]</scope>
    <source>
        <strain evidence="1 2">AM-OR11-026</strain>
    </source>
</reference>
<organism evidence="1 2">
    <name type="scientific">Rhizopogon vinicolor AM-OR11-026</name>
    <dbReference type="NCBI Taxonomy" id="1314800"/>
    <lineage>
        <taxon>Eukaryota</taxon>
        <taxon>Fungi</taxon>
        <taxon>Dikarya</taxon>
        <taxon>Basidiomycota</taxon>
        <taxon>Agaricomycotina</taxon>
        <taxon>Agaricomycetes</taxon>
        <taxon>Agaricomycetidae</taxon>
        <taxon>Boletales</taxon>
        <taxon>Suillineae</taxon>
        <taxon>Rhizopogonaceae</taxon>
        <taxon>Rhizopogon</taxon>
    </lineage>
</organism>
<dbReference type="AlphaFoldDB" id="A0A1B7MFT0"/>
<name>A0A1B7MFT0_9AGAM</name>
<sequence>MLPATQVCPRSLPECPHHHKTHTSYLPSMFQVPTTAQTCNHSASGSSYHIPANQIRHSLAI</sequence>
<accession>A0A1B7MFT0</accession>
<keyword evidence="2" id="KW-1185">Reference proteome</keyword>
<gene>
    <name evidence="1" type="ORF">K503DRAFT_777565</name>
</gene>
<dbReference type="EMBL" id="KV449392">
    <property type="protein sequence ID" value="OAX31453.1"/>
    <property type="molecule type" value="Genomic_DNA"/>
</dbReference>
<proteinExistence type="predicted"/>
<dbReference type="Proteomes" id="UP000092154">
    <property type="component" value="Unassembled WGS sequence"/>
</dbReference>
<evidence type="ECO:0000313" key="2">
    <source>
        <dbReference type="Proteomes" id="UP000092154"/>
    </source>
</evidence>
<dbReference type="InParanoid" id="A0A1B7MFT0"/>
<protein>
    <submittedName>
        <fullName evidence="1">Uncharacterized protein</fullName>
    </submittedName>
</protein>
<evidence type="ECO:0000313" key="1">
    <source>
        <dbReference type="EMBL" id="OAX31453.1"/>
    </source>
</evidence>